<evidence type="ECO:0000313" key="2">
    <source>
        <dbReference type="Proteomes" id="UP000050482"/>
    </source>
</evidence>
<dbReference type="RefSeq" id="WP_054971527.1">
    <property type="nucleotide sequence ID" value="NZ_LJCO01000107.1"/>
</dbReference>
<keyword evidence="2" id="KW-1185">Reference proteome</keyword>
<dbReference type="PATRIC" id="fig|471514.4.peg.2142"/>
<dbReference type="OrthoDB" id="9787476at2"/>
<comment type="caution">
    <text evidence="1">The sequence shown here is derived from an EMBL/GenBank/DDBJ whole genome shotgun (WGS) entry which is preliminary data.</text>
</comment>
<reference evidence="1 2" key="1">
    <citation type="submission" date="2015-09" db="EMBL/GenBank/DDBJ databases">
        <title>Draft genome sequence of Alicyclobacillus ferrooxydans DSM 22381.</title>
        <authorList>
            <person name="Hemp J."/>
        </authorList>
    </citation>
    <scope>NUCLEOTIDE SEQUENCE [LARGE SCALE GENOMIC DNA]</scope>
    <source>
        <strain evidence="1 2">TC-34</strain>
    </source>
</reference>
<evidence type="ECO:0000313" key="1">
    <source>
        <dbReference type="EMBL" id="KPV39365.1"/>
    </source>
</evidence>
<name>A0A0N8PMQ3_9BACL</name>
<dbReference type="AlphaFoldDB" id="A0A0N8PMQ3"/>
<protein>
    <submittedName>
        <fullName evidence="1">Uncharacterized protein</fullName>
    </submittedName>
</protein>
<gene>
    <name evidence="1" type="ORF">AN477_23045</name>
</gene>
<dbReference type="Proteomes" id="UP000050482">
    <property type="component" value="Unassembled WGS sequence"/>
</dbReference>
<sequence length="68" mass="7744">MTEYIKSLREIAGTRPLIQCGATVVVFGEANRVLMLRMRAPVQLCYDETLDPVQAMTRVNGMRKVRDM</sequence>
<organism evidence="1 2">
    <name type="scientific">Alicyclobacillus ferrooxydans</name>
    <dbReference type="NCBI Taxonomy" id="471514"/>
    <lineage>
        <taxon>Bacteria</taxon>
        <taxon>Bacillati</taxon>
        <taxon>Bacillota</taxon>
        <taxon>Bacilli</taxon>
        <taxon>Bacillales</taxon>
        <taxon>Alicyclobacillaceae</taxon>
        <taxon>Alicyclobacillus</taxon>
    </lineage>
</organism>
<proteinExistence type="predicted"/>
<accession>A0A0N8PMQ3</accession>
<dbReference type="EMBL" id="LJCO01000107">
    <property type="protein sequence ID" value="KPV39365.1"/>
    <property type="molecule type" value="Genomic_DNA"/>
</dbReference>